<name>A0ABU5C561_9BACI</name>
<comment type="caution">
    <text evidence="2">The sequence shown here is derived from an EMBL/GenBank/DDBJ whole genome shotgun (WGS) entry which is preliminary data.</text>
</comment>
<organism evidence="2 3">
    <name type="scientific">Tigheibacillus halophilus</name>
    <dbReference type="NCBI Taxonomy" id="361280"/>
    <lineage>
        <taxon>Bacteria</taxon>
        <taxon>Bacillati</taxon>
        <taxon>Bacillota</taxon>
        <taxon>Bacilli</taxon>
        <taxon>Bacillales</taxon>
        <taxon>Bacillaceae</taxon>
        <taxon>Tigheibacillus</taxon>
    </lineage>
</organism>
<keyword evidence="1" id="KW-0812">Transmembrane</keyword>
<evidence type="ECO:0008006" key="4">
    <source>
        <dbReference type="Google" id="ProtNLM"/>
    </source>
</evidence>
<proteinExistence type="predicted"/>
<evidence type="ECO:0000256" key="1">
    <source>
        <dbReference type="SAM" id="Phobius"/>
    </source>
</evidence>
<reference evidence="2 3" key="1">
    <citation type="submission" date="2023-10" db="EMBL/GenBank/DDBJ databases">
        <title>Virgibacillus halophilus 5B73C genome.</title>
        <authorList>
            <person name="Miliotis G."/>
            <person name="Sengupta P."/>
            <person name="Hameed A."/>
            <person name="Chuvochina M."/>
            <person name="Mcdonagh F."/>
            <person name="Simpson A.C."/>
            <person name="Singh N.K."/>
            <person name="Rekha P.D."/>
            <person name="Raman K."/>
            <person name="Hugenholtz P."/>
            <person name="Venkateswaran K."/>
        </authorList>
    </citation>
    <scope>NUCLEOTIDE SEQUENCE [LARGE SCALE GENOMIC DNA]</scope>
    <source>
        <strain evidence="2 3">5B73C</strain>
    </source>
</reference>
<dbReference type="EMBL" id="JAWDIP010000003">
    <property type="protein sequence ID" value="MDY0394335.1"/>
    <property type="molecule type" value="Genomic_DNA"/>
</dbReference>
<accession>A0ABU5C561</accession>
<keyword evidence="3" id="KW-1185">Reference proteome</keyword>
<protein>
    <recommendedName>
        <fullName evidence="4">MFS transporter</fullName>
    </recommendedName>
</protein>
<gene>
    <name evidence="2" type="ORF">RWE15_07460</name>
</gene>
<evidence type="ECO:0000313" key="3">
    <source>
        <dbReference type="Proteomes" id="UP001281447"/>
    </source>
</evidence>
<keyword evidence="1" id="KW-0472">Membrane</keyword>
<sequence>MLISALVQIAHFSVQPILSLYVADIHGPASIAFFSGLAFSAAGAGNLIMARNWGKWGGIVLAMSKS</sequence>
<feature type="transmembrane region" description="Helical" evidence="1">
    <location>
        <begin position="29"/>
        <end position="49"/>
    </location>
</feature>
<dbReference type="Proteomes" id="UP001281447">
    <property type="component" value="Unassembled WGS sequence"/>
</dbReference>
<keyword evidence="1" id="KW-1133">Transmembrane helix</keyword>
<evidence type="ECO:0000313" key="2">
    <source>
        <dbReference type="EMBL" id="MDY0394335.1"/>
    </source>
</evidence>